<gene>
    <name evidence="4" type="ORF">E1742_21665</name>
</gene>
<keyword evidence="1" id="KW-0597">Phosphoprotein</keyword>
<evidence type="ECO:0000259" key="3">
    <source>
        <dbReference type="PROSITE" id="PS50930"/>
    </source>
</evidence>
<dbReference type="InterPro" id="IPR011006">
    <property type="entry name" value="CheY-like_superfamily"/>
</dbReference>
<organism evidence="4 5">
    <name type="scientific">Pseudoduganella plicata</name>
    <dbReference type="NCBI Taxonomy" id="321984"/>
    <lineage>
        <taxon>Bacteria</taxon>
        <taxon>Pseudomonadati</taxon>
        <taxon>Pseudomonadota</taxon>
        <taxon>Betaproteobacteria</taxon>
        <taxon>Burkholderiales</taxon>
        <taxon>Oxalobacteraceae</taxon>
        <taxon>Telluria group</taxon>
        <taxon>Pseudoduganella</taxon>
    </lineage>
</organism>
<dbReference type="InterPro" id="IPR007492">
    <property type="entry name" value="LytTR_DNA-bd_dom"/>
</dbReference>
<accession>A0ABX5SGG9</accession>
<sequence length="253" mass="27733">MRALVVDDEEPGRINLRYALAEHPRWHIAAECDGAAAARAALAGGAIDVVFLDIQMPHESGLTLARELAGQAEPPLIVFVTAHSSHAVDAFDVHALDYLCKPFDDARLAQTLARAAAMLEQRQRAAYGAALRAWSKPPNAYWREVRVRSVGRIECIRIDEVLWLQAAGNYVELHLASRQVLHRAPLRQVVANLDPSQFVQVHRGAVVRTAQIAALRRHDDGNHAVTLRCGDVVGVSERYLAVLKARLENASGG</sequence>
<dbReference type="SMART" id="SM00850">
    <property type="entry name" value="LytTR"/>
    <property type="match status" value="1"/>
</dbReference>
<evidence type="ECO:0000259" key="2">
    <source>
        <dbReference type="PROSITE" id="PS50110"/>
    </source>
</evidence>
<feature type="domain" description="Response regulatory" evidence="2">
    <location>
        <begin position="2"/>
        <end position="116"/>
    </location>
</feature>
<dbReference type="InterPro" id="IPR001789">
    <property type="entry name" value="Sig_transdc_resp-reg_receiver"/>
</dbReference>
<dbReference type="Gene3D" id="2.40.50.1020">
    <property type="entry name" value="LytTr DNA-binding domain"/>
    <property type="match status" value="1"/>
</dbReference>
<feature type="modified residue" description="4-aspartylphosphate" evidence="1">
    <location>
        <position position="53"/>
    </location>
</feature>
<protein>
    <submittedName>
        <fullName evidence="4">Response regulator transcription factor</fullName>
    </submittedName>
</protein>
<dbReference type="Proteomes" id="UP000294359">
    <property type="component" value="Chromosome"/>
</dbReference>
<dbReference type="SMART" id="SM00448">
    <property type="entry name" value="REC"/>
    <property type="match status" value="1"/>
</dbReference>
<dbReference type="InterPro" id="IPR046947">
    <property type="entry name" value="LytR-like"/>
</dbReference>
<reference evidence="4 5" key="1">
    <citation type="submission" date="2019-03" db="EMBL/GenBank/DDBJ databases">
        <title>Draft Genome Sequences of Six Type Strains of the Genus Massilia.</title>
        <authorList>
            <person name="Miess H."/>
            <person name="Frediansyhah A."/>
            <person name="Gross H."/>
        </authorList>
    </citation>
    <scope>NUCLEOTIDE SEQUENCE [LARGE SCALE GENOMIC DNA]</scope>
    <source>
        <strain evidence="4 5">DSM 17505</strain>
    </source>
</reference>
<proteinExistence type="predicted"/>
<dbReference type="PROSITE" id="PS50930">
    <property type="entry name" value="HTH_LYTTR"/>
    <property type="match status" value="1"/>
</dbReference>
<name>A0ABX5SGG9_9BURK</name>
<dbReference type="PANTHER" id="PTHR37299">
    <property type="entry name" value="TRANSCRIPTIONAL REGULATOR-RELATED"/>
    <property type="match status" value="1"/>
</dbReference>
<feature type="domain" description="HTH LytTR-type" evidence="3">
    <location>
        <begin position="151"/>
        <end position="249"/>
    </location>
</feature>
<evidence type="ECO:0000313" key="4">
    <source>
        <dbReference type="EMBL" id="QBQ39524.1"/>
    </source>
</evidence>
<keyword evidence="5" id="KW-1185">Reference proteome</keyword>
<dbReference type="Pfam" id="PF04397">
    <property type="entry name" value="LytTR"/>
    <property type="match status" value="1"/>
</dbReference>
<dbReference type="EMBL" id="CP038026">
    <property type="protein sequence ID" value="QBQ39524.1"/>
    <property type="molecule type" value="Genomic_DNA"/>
</dbReference>
<dbReference type="PROSITE" id="PS50110">
    <property type="entry name" value="RESPONSE_REGULATORY"/>
    <property type="match status" value="1"/>
</dbReference>
<dbReference type="SUPFAM" id="SSF52172">
    <property type="entry name" value="CheY-like"/>
    <property type="match status" value="1"/>
</dbReference>
<dbReference type="PANTHER" id="PTHR37299:SF1">
    <property type="entry name" value="STAGE 0 SPORULATION PROTEIN A HOMOLOG"/>
    <property type="match status" value="1"/>
</dbReference>
<evidence type="ECO:0000313" key="5">
    <source>
        <dbReference type="Proteomes" id="UP000294359"/>
    </source>
</evidence>
<evidence type="ECO:0000256" key="1">
    <source>
        <dbReference type="PROSITE-ProRule" id="PRU00169"/>
    </source>
</evidence>
<dbReference type="Pfam" id="PF00072">
    <property type="entry name" value="Response_reg"/>
    <property type="match status" value="1"/>
</dbReference>
<dbReference type="Gene3D" id="3.40.50.2300">
    <property type="match status" value="1"/>
</dbReference>